<feature type="compositionally biased region" description="Acidic residues" evidence="1">
    <location>
        <begin position="240"/>
        <end position="249"/>
    </location>
</feature>
<dbReference type="AlphaFoldDB" id="A0AAV9BMA2"/>
<name>A0AAV9BMA2_ACOGR</name>
<dbReference type="Proteomes" id="UP001179952">
    <property type="component" value="Unassembled WGS sequence"/>
</dbReference>
<reference evidence="2" key="2">
    <citation type="submission" date="2023-06" db="EMBL/GenBank/DDBJ databases">
        <authorList>
            <person name="Ma L."/>
            <person name="Liu K.-W."/>
            <person name="Li Z."/>
            <person name="Hsiao Y.-Y."/>
            <person name="Qi Y."/>
            <person name="Fu T."/>
            <person name="Tang G."/>
            <person name="Zhang D."/>
            <person name="Sun W.-H."/>
            <person name="Liu D.-K."/>
            <person name="Li Y."/>
            <person name="Chen G.-Z."/>
            <person name="Liu X.-D."/>
            <person name="Liao X.-Y."/>
            <person name="Jiang Y.-T."/>
            <person name="Yu X."/>
            <person name="Hao Y."/>
            <person name="Huang J."/>
            <person name="Zhao X.-W."/>
            <person name="Ke S."/>
            <person name="Chen Y.-Y."/>
            <person name="Wu W.-L."/>
            <person name="Hsu J.-L."/>
            <person name="Lin Y.-F."/>
            <person name="Huang M.-D."/>
            <person name="Li C.-Y."/>
            <person name="Huang L."/>
            <person name="Wang Z.-W."/>
            <person name="Zhao X."/>
            <person name="Zhong W.-Y."/>
            <person name="Peng D.-H."/>
            <person name="Ahmad S."/>
            <person name="Lan S."/>
            <person name="Zhang J.-S."/>
            <person name="Tsai W.-C."/>
            <person name="Van De Peer Y."/>
            <person name="Liu Z.-J."/>
        </authorList>
    </citation>
    <scope>NUCLEOTIDE SEQUENCE</scope>
    <source>
        <strain evidence="2">SCP</strain>
        <tissue evidence="2">Leaves</tissue>
    </source>
</reference>
<dbReference type="SUPFAM" id="SSF53098">
    <property type="entry name" value="Ribonuclease H-like"/>
    <property type="match status" value="1"/>
</dbReference>
<dbReference type="InterPro" id="IPR012337">
    <property type="entry name" value="RNaseH-like_sf"/>
</dbReference>
<feature type="region of interest" description="Disordered" evidence="1">
    <location>
        <begin position="175"/>
        <end position="250"/>
    </location>
</feature>
<evidence type="ECO:0000256" key="1">
    <source>
        <dbReference type="SAM" id="MobiDB-lite"/>
    </source>
</evidence>
<protein>
    <submittedName>
        <fullName evidence="2">Uncharacterized protein</fullName>
    </submittedName>
</protein>
<organism evidence="2 3">
    <name type="scientific">Acorus gramineus</name>
    <name type="common">Dwarf sweet flag</name>
    <dbReference type="NCBI Taxonomy" id="55184"/>
    <lineage>
        <taxon>Eukaryota</taxon>
        <taxon>Viridiplantae</taxon>
        <taxon>Streptophyta</taxon>
        <taxon>Embryophyta</taxon>
        <taxon>Tracheophyta</taxon>
        <taxon>Spermatophyta</taxon>
        <taxon>Magnoliopsida</taxon>
        <taxon>Liliopsida</taxon>
        <taxon>Acoraceae</taxon>
        <taxon>Acorus</taxon>
    </lineage>
</organism>
<keyword evidence="3" id="KW-1185">Reference proteome</keyword>
<evidence type="ECO:0000313" key="3">
    <source>
        <dbReference type="Proteomes" id="UP001179952"/>
    </source>
</evidence>
<evidence type="ECO:0000313" key="2">
    <source>
        <dbReference type="EMBL" id="KAK1277595.1"/>
    </source>
</evidence>
<feature type="compositionally biased region" description="Acidic residues" evidence="1">
    <location>
        <begin position="211"/>
        <end position="222"/>
    </location>
</feature>
<gene>
    <name evidence="2" type="ORF">QJS04_geneDACA016908</name>
</gene>
<sequence>MVDGDEKPSLPYVWHVMENANAKIKENLNYRERNYGTVISIINRRWEHQMRSSLYHAAYYLNPGLFYGVDRNEVENTHLRGFLDVLEKMVPNITTQDVIRIQLNQYRDTVDVFGRDIARRQRATIKPTEWWSYFGPGFYDPISTTVEDDEEWIVDAGEKKNFDDEGECLTWNEVERPAFGDDSNDSPPTRTYVRRGSGSGSTRRRSTQEEAAVEENVQEEDKEVPLQGNVTGEQPRVYIDEDDPNENEADFPQWVREGNLEYDTHVDLIFRYGGFWKIDKGSGKGTYKNI</sequence>
<accession>A0AAV9BMA2</accession>
<dbReference type="EMBL" id="JAUJYN010000002">
    <property type="protein sequence ID" value="KAK1277595.1"/>
    <property type="molecule type" value="Genomic_DNA"/>
</dbReference>
<comment type="caution">
    <text evidence="2">The sequence shown here is derived from an EMBL/GenBank/DDBJ whole genome shotgun (WGS) entry which is preliminary data.</text>
</comment>
<reference evidence="2" key="1">
    <citation type="journal article" date="2023" name="Nat. Commun.">
        <title>Diploid and tetraploid genomes of Acorus and the evolution of monocots.</title>
        <authorList>
            <person name="Ma L."/>
            <person name="Liu K.W."/>
            <person name="Li Z."/>
            <person name="Hsiao Y.Y."/>
            <person name="Qi Y."/>
            <person name="Fu T."/>
            <person name="Tang G.D."/>
            <person name="Zhang D."/>
            <person name="Sun W.H."/>
            <person name="Liu D.K."/>
            <person name="Li Y."/>
            <person name="Chen G.Z."/>
            <person name="Liu X.D."/>
            <person name="Liao X.Y."/>
            <person name="Jiang Y.T."/>
            <person name="Yu X."/>
            <person name="Hao Y."/>
            <person name="Huang J."/>
            <person name="Zhao X.W."/>
            <person name="Ke S."/>
            <person name="Chen Y.Y."/>
            <person name="Wu W.L."/>
            <person name="Hsu J.L."/>
            <person name="Lin Y.F."/>
            <person name="Huang M.D."/>
            <person name="Li C.Y."/>
            <person name="Huang L."/>
            <person name="Wang Z.W."/>
            <person name="Zhao X."/>
            <person name="Zhong W.Y."/>
            <person name="Peng D.H."/>
            <person name="Ahmad S."/>
            <person name="Lan S."/>
            <person name="Zhang J.S."/>
            <person name="Tsai W.C."/>
            <person name="Van de Peer Y."/>
            <person name="Liu Z.J."/>
        </authorList>
    </citation>
    <scope>NUCLEOTIDE SEQUENCE</scope>
    <source>
        <strain evidence="2">SCP</strain>
    </source>
</reference>
<proteinExistence type="predicted"/>